<dbReference type="Proteomes" id="UP000245626">
    <property type="component" value="Unassembled WGS sequence"/>
</dbReference>
<protein>
    <submittedName>
        <fullName evidence="1">Uncharacterized protein</fullName>
    </submittedName>
</protein>
<evidence type="ECO:0000313" key="1">
    <source>
        <dbReference type="EMBL" id="PWN46851.1"/>
    </source>
</evidence>
<proteinExistence type="predicted"/>
<name>A0ACD0NM08_9BASI</name>
<evidence type="ECO:0000313" key="2">
    <source>
        <dbReference type="Proteomes" id="UP000245626"/>
    </source>
</evidence>
<keyword evidence="2" id="KW-1185">Reference proteome</keyword>
<organism evidence="1 2">
    <name type="scientific">Violaceomyces palustris</name>
    <dbReference type="NCBI Taxonomy" id="1673888"/>
    <lineage>
        <taxon>Eukaryota</taxon>
        <taxon>Fungi</taxon>
        <taxon>Dikarya</taxon>
        <taxon>Basidiomycota</taxon>
        <taxon>Ustilaginomycotina</taxon>
        <taxon>Ustilaginomycetes</taxon>
        <taxon>Violaceomycetales</taxon>
        <taxon>Violaceomycetaceae</taxon>
        <taxon>Violaceomyces</taxon>
    </lineage>
</organism>
<accession>A0ACD0NM08</accession>
<sequence>MPRKRPPLVPGLAPIASSPLATPEEIVRNQPPLHPITKKLRRSWKFAATCQFLFVFDEAFGMSGFETESLEQDFEGSETGFLPDLMRRLLYTLTLDKRIDNHNWQDYLRIQFLLRDPEANKLGTVDSPIPWTQLELEDKITALHNLCEWQLQDPERFRKIVKSEDDSQAWRISPIGWDAEDNAYWLFDDNRIWIQRAPPPPPVVEKPRAPAKKGSKRARMEAAAAKRQAAALSTKSKEGKAPTTTTTPVKSSPLKRGRASDVGASSSNPATPSKRARTESNGEDINTPTGKSQGTPKPPPRKGTRSSKRFATNPEDEASSPQAADESKGIKSGRVRRSGEDSESELSDPPEEEREVGSKRPNGESTSGAEGGVSEVGGSDAMQVEELVEPSRENSDQGNEKGNGNQNDEQDGQDGWVEFEAICVTKAEWQVFAKKFAKSKDANEVNLHNFVNQELLPRVLAEFDEIERQKMMELALANRKRSSRIALKESEREERERDRIARAKMEERMAKLRAEEKEKEEKEEAERMALKAREERIREREERILAREREAEEKAQREEDERERREREREERKRRRDEIIANGGVPPASFDTPKGDGTDGWRTPKNEHEIAKAEVKAESLVNGAIDALGRGSGAETGRIAGEDEEEDSWELDCEVCGKAGINPLETKEIVCCEQCGVWQHLQCWDKFDKSVGMRKRDWEGEDFFCSKCRPPQADQPIPTRGMAFGTPNKKTTTATSTPSKQSPSSRKVKAALETSPGSIGKMLASEGGDVVKSQGSLQDTSVPASLQPRPPSQLAAAPTLPSQGSPVRLPDGMFGQPVTTTPFAPGDKAGEAREPCKSGKASEATANLADSLSASIAEAPAGNASVSTGSGKVEKGIDGDGKMKAPSTSPLPPPDAPRTTTGSPFSVKSSNGLVPKSPVSGSSPSSATSKTDSLMLPPSTTRTPSSAQALGQPALLSSNGRTSHGRAPSPDTVPPPSHSKDGIALPSALSASSTPQTTSPRSSQQQPPLPKPPSSPSPSSYSPSSSPNAPNPNGHFARSRMNSISSSFPMRYSAARSPLSQPFSFRDAEGVSEDGKGGVDRPPTVEAPPQSLKRAGSPSPNGGGPRVGEELVTGRVNKDVITRRDGEV</sequence>
<reference evidence="1 2" key="1">
    <citation type="journal article" date="2018" name="Mol. Biol. Evol.">
        <title>Broad Genomic Sampling Reveals a Smut Pathogenic Ancestry of the Fungal Clade Ustilaginomycotina.</title>
        <authorList>
            <person name="Kijpornyongpan T."/>
            <person name="Mondo S.J."/>
            <person name="Barry K."/>
            <person name="Sandor L."/>
            <person name="Lee J."/>
            <person name="Lipzen A."/>
            <person name="Pangilinan J."/>
            <person name="LaButti K."/>
            <person name="Hainaut M."/>
            <person name="Henrissat B."/>
            <person name="Grigoriev I.V."/>
            <person name="Spatafora J.W."/>
            <person name="Aime M.C."/>
        </authorList>
    </citation>
    <scope>NUCLEOTIDE SEQUENCE [LARGE SCALE GENOMIC DNA]</scope>
    <source>
        <strain evidence="1 2">SA 807</strain>
    </source>
</reference>
<gene>
    <name evidence="1" type="ORF">IE53DRAFT_287699</name>
</gene>
<dbReference type="EMBL" id="KZ820671">
    <property type="protein sequence ID" value="PWN46851.1"/>
    <property type="molecule type" value="Genomic_DNA"/>
</dbReference>